<dbReference type="GO" id="GO:0005829">
    <property type="term" value="C:cytosol"/>
    <property type="evidence" value="ECO:0007669"/>
    <property type="project" value="TreeGrafter"/>
</dbReference>
<evidence type="ECO:0000256" key="1">
    <source>
        <dbReference type="ARBA" id="ARBA00007789"/>
    </source>
</evidence>
<dbReference type="InterPro" id="IPR019949">
    <property type="entry name" value="CmoO-like"/>
</dbReference>
<dbReference type="SUPFAM" id="SSF51679">
    <property type="entry name" value="Bacterial luciferase-like"/>
    <property type="match status" value="1"/>
</dbReference>
<dbReference type="OrthoDB" id="9780518at2"/>
<dbReference type="Pfam" id="PF00296">
    <property type="entry name" value="Bac_luciferase"/>
    <property type="match status" value="1"/>
</dbReference>
<dbReference type="InterPro" id="IPR036661">
    <property type="entry name" value="Luciferase-like_sf"/>
</dbReference>
<evidence type="ECO:0000256" key="2">
    <source>
        <dbReference type="ARBA" id="ARBA00074555"/>
    </source>
</evidence>
<dbReference type="EMBL" id="AAOE01000001">
    <property type="protein sequence ID" value="EAR11339.1"/>
    <property type="molecule type" value="Genomic_DNA"/>
</dbReference>
<dbReference type="RefSeq" id="WP_008044928.1">
    <property type="nucleotide sequence ID" value="NZ_CH724151.1"/>
</dbReference>
<comment type="caution">
    <text evidence="4">The sequence shown here is derived from an EMBL/GenBank/DDBJ whole genome shotgun (WGS) entry which is preliminary data.</text>
</comment>
<proteinExistence type="predicted"/>
<evidence type="ECO:0000259" key="3">
    <source>
        <dbReference type="Pfam" id="PF00296"/>
    </source>
</evidence>
<gene>
    <name evidence="4" type="ORF">MED297_20667</name>
</gene>
<dbReference type="CDD" id="cd00347">
    <property type="entry name" value="Flavin_utilizing_monoxygenases"/>
    <property type="match status" value="1"/>
</dbReference>
<evidence type="ECO:0000313" key="4">
    <source>
        <dbReference type="EMBL" id="EAR11339.1"/>
    </source>
</evidence>
<accession>A4B9N8</accession>
<keyword evidence="5" id="KW-1185">Reference proteome</keyword>
<dbReference type="STRING" id="314283.MED297_20667"/>
<dbReference type="PANTHER" id="PTHR30137">
    <property type="entry name" value="LUCIFERASE-LIKE MONOOXYGENASE"/>
    <property type="match status" value="1"/>
</dbReference>
<dbReference type="InterPro" id="IPR011251">
    <property type="entry name" value="Luciferase-like_dom"/>
</dbReference>
<dbReference type="NCBIfam" id="TIGR03558">
    <property type="entry name" value="oxido_grp_1"/>
    <property type="match status" value="1"/>
</dbReference>
<dbReference type="FunFam" id="3.20.20.30:FF:000002">
    <property type="entry name" value="LLM class flavin-dependent oxidoreductase"/>
    <property type="match status" value="1"/>
</dbReference>
<dbReference type="Gene3D" id="3.20.20.30">
    <property type="entry name" value="Luciferase-like domain"/>
    <property type="match status" value="1"/>
</dbReference>
<dbReference type="GO" id="GO:0016705">
    <property type="term" value="F:oxidoreductase activity, acting on paired donors, with incorporation or reduction of molecular oxygen"/>
    <property type="evidence" value="ECO:0007669"/>
    <property type="project" value="InterPro"/>
</dbReference>
<name>A4B9N8_9GAMM</name>
<sequence length="327" mass="35971">MIPFSILDLATISEGHSLASALEQTRNTAIAAEKAGYHRYWLAEHHGMRSVASSATSVLLSHIGAHTQRIRIGSGGVMLPNHSPLVIAEQYGTLAELYPGRVDLGLGRAPGTDMTTARALRRQMNDSVDSYPNDIVELQRYLSDQEQPVLAIPGQGTNVPLWLLGSSLYSAELASYLGLPYAFASHFAPDDLIPAMQVYRDGFRPSEQQESPYAMAGVMVVLADTDDEAQRLFTSVQQKFRQMRTGENTPMPAPIDTMEGVWSESEKAMVNHILRYAMVGTPESVKPKLTQFIEQTGIDELIVSIPIHDPDARLHCLTQLAELRNSL</sequence>
<dbReference type="HOGENOM" id="CLU_027853_9_1_6"/>
<dbReference type="AlphaFoldDB" id="A4B9N8"/>
<comment type="similarity">
    <text evidence="1">To bacterial alkanal monooxygenase alpha and beta chains.</text>
</comment>
<dbReference type="Proteomes" id="UP000005953">
    <property type="component" value="Unassembled WGS sequence"/>
</dbReference>
<evidence type="ECO:0000313" key="5">
    <source>
        <dbReference type="Proteomes" id="UP000005953"/>
    </source>
</evidence>
<dbReference type="PANTHER" id="PTHR30137:SF6">
    <property type="entry name" value="LUCIFERASE-LIKE MONOOXYGENASE"/>
    <property type="match status" value="1"/>
</dbReference>
<protein>
    <recommendedName>
        <fullName evidence="2">Luciferase-like monooxygenase</fullName>
    </recommendedName>
</protein>
<feature type="domain" description="Luciferase-like" evidence="3">
    <location>
        <begin position="3"/>
        <end position="299"/>
    </location>
</feature>
<organism evidence="4 5">
    <name type="scientific">Reinekea blandensis MED297</name>
    <dbReference type="NCBI Taxonomy" id="314283"/>
    <lineage>
        <taxon>Bacteria</taxon>
        <taxon>Pseudomonadati</taxon>
        <taxon>Pseudomonadota</taxon>
        <taxon>Gammaproteobacteria</taxon>
        <taxon>Oceanospirillales</taxon>
        <taxon>Saccharospirillaceae</taxon>
        <taxon>Reinekea</taxon>
    </lineage>
</organism>
<dbReference type="InterPro" id="IPR050766">
    <property type="entry name" value="Bact_Lucif_Oxidored"/>
</dbReference>
<reference evidence="4 5" key="1">
    <citation type="submission" date="2006-02" db="EMBL/GenBank/DDBJ databases">
        <authorList>
            <person name="Pinhassi J."/>
            <person name="Pedros-Alio C."/>
            <person name="Ferriera S."/>
            <person name="Johnson J."/>
            <person name="Kravitz S."/>
            <person name="Halpern A."/>
            <person name="Remington K."/>
            <person name="Beeson K."/>
            <person name="Tran B."/>
            <person name="Rogers Y.-H."/>
            <person name="Friedman R."/>
            <person name="Venter J.C."/>
        </authorList>
    </citation>
    <scope>NUCLEOTIDE SEQUENCE [LARGE SCALE GENOMIC DNA]</scope>
    <source>
        <strain evidence="4 5">MED297</strain>
    </source>
</reference>